<accession>A0A2H1H990</accession>
<dbReference type="Proteomes" id="UP000245764">
    <property type="component" value="Chromosome 15"/>
</dbReference>
<reference evidence="2" key="1">
    <citation type="submission" date="2017-05" db="EMBL/GenBank/DDBJ databases">
        <authorList>
            <person name="Song R."/>
            <person name="Chenine A.L."/>
            <person name="Ruprecht R.M."/>
        </authorList>
    </citation>
    <scope>NUCLEOTIDE SEQUENCE [LARGE SCALE GENOMIC DNA]</scope>
</reference>
<evidence type="ECO:0000313" key="2">
    <source>
        <dbReference type="Proteomes" id="UP000245764"/>
    </source>
</evidence>
<name>A0A2H1H990_ZYMTR</name>
<proteinExistence type="predicted"/>
<organism evidence="1 2">
    <name type="scientific">Zymoseptoria tritici ST99CH_1E4</name>
    <dbReference type="NCBI Taxonomy" id="1276532"/>
    <lineage>
        <taxon>Eukaryota</taxon>
        <taxon>Fungi</taxon>
        <taxon>Dikarya</taxon>
        <taxon>Ascomycota</taxon>
        <taxon>Pezizomycotina</taxon>
        <taxon>Dothideomycetes</taxon>
        <taxon>Dothideomycetidae</taxon>
        <taxon>Mycosphaerellales</taxon>
        <taxon>Mycosphaerellaceae</taxon>
        <taxon>Zymoseptoria</taxon>
    </lineage>
</organism>
<evidence type="ECO:0000313" key="1">
    <source>
        <dbReference type="EMBL" id="SMR62370.1"/>
    </source>
</evidence>
<sequence>MPPAADITRNEDSANAATEVTPLLAVAKTGAPTIYNGDNNGKAGTVEQNAATPTTKRSLQCQSFKSCSSATPRSPSRWHTSASSHFHASRQVGIKLDHISLSSTFSTPQGIRLSLRIRHLRTDRSAKELDIKWIRLLPTRSAANDETPEHVPRHIAPVVIKRGVAMSGEWEVEEVLDTGRCAPTPASDLNLLPRVNFDNIMRRKTSGPASYGAASSSHLLPVNSIYAIITSLQRITLSATARFIADDDDDENSANIAGSSNHPPDIIIYTIEAMIFPSTRLSTRARAKNNHKCAVPVKNELVRRRVVEICEGDERGRKQKRQPPRAASLVIAPDLLWAS</sequence>
<dbReference type="AlphaFoldDB" id="A0A2H1H990"/>
<dbReference type="EMBL" id="LT854267">
    <property type="protein sequence ID" value="SMR62370.1"/>
    <property type="molecule type" value="Genomic_DNA"/>
</dbReference>
<gene>
    <name evidence="1" type="ORF">ZT1E4_G11684</name>
</gene>
<protein>
    <submittedName>
        <fullName evidence="1">Uncharacterized protein</fullName>
    </submittedName>
</protein>